<dbReference type="Proteomes" id="UP000242700">
    <property type="component" value="Unassembled WGS sequence"/>
</dbReference>
<proteinExistence type="predicted"/>
<evidence type="ECO:0000256" key="1">
    <source>
        <dbReference type="SAM" id="MobiDB-lite"/>
    </source>
</evidence>
<organism evidence="3 4">
    <name type="scientific">Jeotgalicoccus aerolatus</name>
    <dbReference type="NCBI Taxonomy" id="709510"/>
    <lineage>
        <taxon>Bacteria</taxon>
        <taxon>Bacillati</taxon>
        <taxon>Bacillota</taxon>
        <taxon>Bacilli</taxon>
        <taxon>Bacillales</taxon>
        <taxon>Staphylococcaceae</taxon>
        <taxon>Jeotgalicoccus</taxon>
    </lineage>
</organism>
<protein>
    <submittedName>
        <fullName evidence="3">Uncharacterized protein</fullName>
    </submittedName>
</protein>
<reference evidence="3" key="1">
    <citation type="submission" date="2016-10" db="EMBL/GenBank/DDBJ databases">
        <authorList>
            <person name="de Groot N.N."/>
        </authorList>
    </citation>
    <scope>NUCLEOTIDE SEQUENCE [LARGE SCALE GENOMIC DNA]</scope>
    <source>
        <strain evidence="3">CGMCC 1.8911</strain>
    </source>
</reference>
<feature type="region of interest" description="Disordered" evidence="1">
    <location>
        <begin position="19"/>
        <end position="38"/>
    </location>
</feature>
<dbReference type="EMBL" id="FNFI01000006">
    <property type="protein sequence ID" value="SDK25536.1"/>
    <property type="molecule type" value="Genomic_DNA"/>
</dbReference>
<sequence length="38" mass="4187">MNFFEEIQPAVTAEVMTDSYSGESYDSFESADNSVSSD</sequence>
<accession>A0A1G9ADY0</accession>
<evidence type="ECO:0000313" key="4">
    <source>
        <dbReference type="Proteomes" id="UP000242700"/>
    </source>
</evidence>
<evidence type="ECO:0000313" key="2">
    <source>
        <dbReference type="EMBL" id="MBP1953013.1"/>
    </source>
</evidence>
<gene>
    <name evidence="2" type="ORF">J2Z27_002094</name>
    <name evidence="3" type="ORF">SAMN05216187_10698</name>
</gene>
<evidence type="ECO:0000313" key="3">
    <source>
        <dbReference type="EMBL" id="SDK25536.1"/>
    </source>
</evidence>
<reference evidence="2 5" key="3">
    <citation type="submission" date="2021-03" db="EMBL/GenBank/DDBJ databases">
        <title>Genomic Encyclopedia of Type Strains, Phase IV (KMG-IV): sequencing the most valuable type-strain genomes for metagenomic binning, comparative biology and taxonomic classification.</title>
        <authorList>
            <person name="Goeker M."/>
        </authorList>
    </citation>
    <scope>NUCLEOTIDE SEQUENCE [LARGE SCALE GENOMIC DNA]</scope>
    <source>
        <strain evidence="2 5">DSM 22420</strain>
    </source>
</reference>
<keyword evidence="5" id="KW-1185">Reference proteome</keyword>
<reference evidence="4" key="2">
    <citation type="submission" date="2016-10" db="EMBL/GenBank/DDBJ databases">
        <authorList>
            <person name="Varghese N."/>
            <person name="Submissions S."/>
        </authorList>
    </citation>
    <scope>NUCLEOTIDE SEQUENCE [LARGE SCALE GENOMIC DNA]</scope>
    <source>
        <strain evidence="4">CGMCC 1.8911</strain>
    </source>
</reference>
<dbReference type="Proteomes" id="UP001519348">
    <property type="component" value="Unassembled WGS sequence"/>
</dbReference>
<dbReference type="EMBL" id="JAGGKN010000007">
    <property type="protein sequence ID" value="MBP1953013.1"/>
    <property type="molecule type" value="Genomic_DNA"/>
</dbReference>
<name>A0A1G9ADY0_9STAP</name>
<dbReference type="STRING" id="586411.SAMN05216187_10698"/>
<evidence type="ECO:0000313" key="5">
    <source>
        <dbReference type="Proteomes" id="UP001519348"/>
    </source>
</evidence>
<dbReference type="AlphaFoldDB" id="A0A1G9ADY0"/>